<dbReference type="PANTHER" id="PTHR43884">
    <property type="entry name" value="ACYL-COA DEHYDROGENASE"/>
    <property type="match status" value="1"/>
</dbReference>
<dbReference type="Pfam" id="PF02771">
    <property type="entry name" value="Acyl-CoA_dh_N"/>
    <property type="match status" value="1"/>
</dbReference>
<proteinExistence type="predicted"/>
<dbReference type="InterPro" id="IPR036250">
    <property type="entry name" value="AcylCo_DH-like_C"/>
</dbReference>
<dbReference type="InterPro" id="IPR037069">
    <property type="entry name" value="AcylCoA_DH/ox_N_sf"/>
</dbReference>
<dbReference type="Proteomes" id="UP000662314">
    <property type="component" value="Unassembled WGS sequence"/>
</dbReference>
<dbReference type="InterPro" id="IPR046373">
    <property type="entry name" value="Acyl-CoA_Oxase/DH_mid-dom_sf"/>
</dbReference>
<evidence type="ECO:0000313" key="5">
    <source>
        <dbReference type="Proteomes" id="UP000662314"/>
    </source>
</evidence>
<dbReference type="AlphaFoldDB" id="A0A8J7LJD7"/>
<keyword evidence="1" id="KW-0560">Oxidoreductase</keyword>
<feature type="domain" description="Acyl-CoA dehydrogenase/oxidase N-terminal" evidence="2">
    <location>
        <begin position="18"/>
        <end position="115"/>
    </location>
</feature>
<organism evidence="4 5">
    <name type="scientific">Dendronalium phyllosphericum CENA369</name>
    <dbReference type="NCBI Taxonomy" id="1725256"/>
    <lineage>
        <taxon>Bacteria</taxon>
        <taxon>Bacillati</taxon>
        <taxon>Cyanobacteriota</taxon>
        <taxon>Cyanophyceae</taxon>
        <taxon>Nostocales</taxon>
        <taxon>Nostocaceae</taxon>
        <taxon>Dendronalium</taxon>
        <taxon>Dendronalium phyllosphericum</taxon>
    </lineage>
</organism>
<dbReference type="InterPro" id="IPR013107">
    <property type="entry name" value="Acyl-CoA_DH_C"/>
</dbReference>
<feature type="domain" description="Acyl-CoA dehydrogenase C-terminal" evidence="3">
    <location>
        <begin position="239"/>
        <end position="371"/>
    </location>
</feature>
<dbReference type="PANTHER" id="PTHR43884:SF12">
    <property type="entry name" value="ISOVALERYL-COA DEHYDROGENASE, MITOCHONDRIAL-RELATED"/>
    <property type="match status" value="1"/>
</dbReference>
<dbReference type="InterPro" id="IPR009100">
    <property type="entry name" value="AcylCoA_DH/oxidase_NM_dom_sf"/>
</dbReference>
<reference evidence="4 5" key="1">
    <citation type="journal article" date="2021" name="Int. J. Syst. Evol. Microbiol.">
        <title>Amazonocrinis nigriterrae gen. nov., sp. nov., Atlanticothrix silvestris gen. nov., sp. nov. and Dendronalium phyllosphericum gen. nov., sp. nov., nostocacean cyanobacteria from Brazilian environments.</title>
        <authorList>
            <person name="Alvarenga D.O."/>
            <person name="Andreote A.P.D."/>
            <person name="Branco L.H.Z."/>
            <person name="Delbaje E."/>
            <person name="Cruz R.B."/>
            <person name="Varani A.M."/>
            <person name="Fiore M.F."/>
        </authorList>
    </citation>
    <scope>NUCLEOTIDE SEQUENCE [LARGE SCALE GENOMIC DNA]</scope>
    <source>
        <strain evidence="4 5">CENA369</strain>
    </source>
</reference>
<dbReference type="Gene3D" id="1.20.140.10">
    <property type="entry name" value="Butyryl-CoA Dehydrogenase, subunit A, domain 3"/>
    <property type="match status" value="1"/>
</dbReference>
<dbReference type="Gene3D" id="2.40.110.10">
    <property type="entry name" value="Butyryl-CoA Dehydrogenase, subunit A, domain 2"/>
    <property type="match status" value="1"/>
</dbReference>
<dbReference type="GO" id="GO:0050660">
    <property type="term" value="F:flavin adenine dinucleotide binding"/>
    <property type="evidence" value="ECO:0007669"/>
    <property type="project" value="InterPro"/>
</dbReference>
<dbReference type="RefSeq" id="WP_214434306.1">
    <property type="nucleotide sequence ID" value="NZ_CAWPUQ010000066.1"/>
</dbReference>
<dbReference type="InterPro" id="IPR013786">
    <property type="entry name" value="AcylCoA_DH/ox_N"/>
</dbReference>
<dbReference type="SUPFAM" id="SSF56645">
    <property type="entry name" value="Acyl-CoA dehydrogenase NM domain-like"/>
    <property type="match status" value="1"/>
</dbReference>
<name>A0A8J7LJD7_9NOST</name>
<sequence length="395" mass="43967">MVQLLVKEESKYWINIANSLSTELAATAVERDNQAGLPDVEIQRLRETGLLPLVVPKEYGGIGATWAEALKIVQKLSKADGSIGQLYGNHLNLTALAHVSGTPEQKERYYRETAEKNLFWANAINTRDTRLKITPDGEHFRVSGLKSFGTGVAIADLRVFSALQDGVELPLLFVIPKDRTGVASNQDWDNIGQRRTDSDTFTFHDVLVKKDDILGYPHPPDGAFSTFLGIIAQLTKTYIYLGIAEGALATAKQYTINQTKPWITSGVDSATQDPYILHHYGNLWTELQAAISLADKAAIQVQQAWEKEANLTLEERGEVAISVFAAKAFVTKVGLDITTGIFEVMGTRSTSTKYGFDRYWRDLRTFTLHDPVDYKLRDIGNWVLNAELPLITQYS</sequence>
<dbReference type="PIRSF" id="PIRSF016578">
    <property type="entry name" value="HsaA"/>
    <property type="match status" value="1"/>
</dbReference>
<evidence type="ECO:0000313" key="4">
    <source>
        <dbReference type="EMBL" id="MBH8575529.1"/>
    </source>
</evidence>
<evidence type="ECO:0000259" key="3">
    <source>
        <dbReference type="Pfam" id="PF08028"/>
    </source>
</evidence>
<evidence type="ECO:0000256" key="1">
    <source>
        <dbReference type="ARBA" id="ARBA00023002"/>
    </source>
</evidence>
<dbReference type="Gene3D" id="1.10.540.10">
    <property type="entry name" value="Acyl-CoA dehydrogenase/oxidase, N-terminal domain"/>
    <property type="match status" value="1"/>
</dbReference>
<evidence type="ECO:0000259" key="2">
    <source>
        <dbReference type="Pfam" id="PF02771"/>
    </source>
</evidence>
<keyword evidence="5" id="KW-1185">Reference proteome</keyword>
<dbReference type="GO" id="GO:0008470">
    <property type="term" value="F:3-methylbutanoyl-CoA dehydrogenase activity"/>
    <property type="evidence" value="ECO:0007669"/>
    <property type="project" value="TreeGrafter"/>
</dbReference>
<dbReference type="Pfam" id="PF08028">
    <property type="entry name" value="Acyl-CoA_dh_2"/>
    <property type="match status" value="1"/>
</dbReference>
<protein>
    <submittedName>
        <fullName evidence="4">Acyl-CoA dehydrogenase family protein</fullName>
    </submittedName>
</protein>
<dbReference type="SUPFAM" id="SSF47203">
    <property type="entry name" value="Acyl-CoA dehydrogenase C-terminal domain-like"/>
    <property type="match status" value="1"/>
</dbReference>
<accession>A0A8J7LJD7</accession>
<gene>
    <name evidence="4" type="ORF">I8752_21455</name>
</gene>
<dbReference type="EMBL" id="JAECZA010000158">
    <property type="protein sequence ID" value="MBH8575529.1"/>
    <property type="molecule type" value="Genomic_DNA"/>
</dbReference>
<comment type="caution">
    <text evidence="4">The sequence shown here is derived from an EMBL/GenBank/DDBJ whole genome shotgun (WGS) entry which is preliminary data.</text>
</comment>
<dbReference type="GO" id="GO:0006552">
    <property type="term" value="P:L-leucine catabolic process"/>
    <property type="evidence" value="ECO:0007669"/>
    <property type="project" value="TreeGrafter"/>
</dbReference>